<keyword evidence="2 11" id="KW-0813">Transport</keyword>
<reference evidence="16 17" key="1">
    <citation type="submission" date="2020-02" db="EMBL/GenBank/DDBJ databases">
        <title>Genomic and physiological characterization of two novel Nitrospinaceae genera.</title>
        <authorList>
            <person name="Mueller A.J."/>
            <person name="Jung M.-Y."/>
            <person name="Strachan C.R."/>
            <person name="Herbold C.W."/>
            <person name="Kirkegaard R.H."/>
            <person name="Daims H."/>
        </authorList>
    </citation>
    <scope>NUCLEOTIDE SEQUENCE [LARGE SCALE GENOMIC DNA]</scope>
    <source>
        <strain evidence="16">EB</strain>
    </source>
</reference>
<comment type="similarity">
    <text evidence="11 12">Belongs to the TonB-dependent receptor family.</text>
</comment>
<keyword evidence="8 12" id="KW-0798">TonB box</keyword>
<evidence type="ECO:0000256" key="8">
    <source>
        <dbReference type="ARBA" id="ARBA00023077"/>
    </source>
</evidence>
<dbReference type="GO" id="GO:0006826">
    <property type="term" value="P:iron ion transport"/>
    <property type="evidence" value="ECO:0007669"/>
    <property type="project" value="UniProtKB-KW"/>
</dbReference>
<name>A0A7T0BU37_9BACT</name>
<evidence type="ECO:0000256" key="13">
    <source>
        <dbReference type="SAM" id="SignalP"/>
    </source>
</evidence>
<organism evidence="16 17">
    <name type="scientific">Candidatus Nitronauta litoralis</name>
    <dbReference type="NCBI Taxonomy" id="2705533"/>
    <lineage>
        <taxon>Bacteria</taxon>
        <taxon>Pseudomonadati</taxon>
        <taxon>Nitrospinota/Tectimicrobiota group</taxon>
        <taxon>Nitrospinota</taxon>
        <taxon>Nitrospinia</taxon>
        <taxon>Nitrospinales</taxon>
        <taxon>Nitrospinaceae</taxon>
        <taxon>Candidatus Nitronauta</taxon>
    </lineage>
</organism>
<evidence type="ECO:0000256" key="6">
    <source>
        <dbReference type="ARBA" id="ARBA00023004"/>
    </source>
</evidence>
<dbReference type="KEGG" id="nli:G3M70_00630"/>
<keyword evidence="5 11" id="KW-0812">Transmembrane</keyword>
<evidence type="ECO:0000256" key="11">
    <source>
        <dbReference type="PROSITE-ProRule" id="PRU01360"/>
    </source>
</evidence>
<evidence type="ECO:0000313" key="16">
    <source>
        <dbReference type="EMBL" id="QPJ60472.1"/>
    </source>
</evidence>
<gene>
    <name evidence="16" type="ORF">G3M70_00630</name>
</gene>
<dbReference type="PANTHER" id="PTHR32552">
    <property type="entry name" value="FERRICHROME IRON RECEPTOR-RELATED"/>
    <property type="match status" value="1"/>
</dbReference>
<keyword evidence="6" id="KW-0408">Iron</keyword>
<evidence type="ECO:0000256" key="3">
    <source>
        <dbReference type="ARBA" id="ARBA00022452"/>
    </source>
</evidence>
<keyword evidence="3 11" id="KW-1134">Transmembrane beta strand</keyword>
<dbReference type="CDD" id="cd01347">
    <property type="entry name" value="ligand_gated_channel"/>
    <property type="match status" value="1"/>
</dbReference>
<evidence type="ECO:0000256" key="10">
    <source>
        <dbReference type="ARBA" id="ARBA00023237"/>
    </source>
</evidence>
<evidence type="ECO:0000256" key="4">
    <source>
        <dbReference type="ARBA" id="ARBA00022496"/>
    </source>
</evidence>
<evidence type="ECO:0000256" key="9">
    <source>
        <dbReference type="ARBA" id="ARBA00023136"/>
    </source>
</evidence>
<dbReference type="InterPro" id="IPR036942">
    <property type="entry name" value="Beta-barrel_TonB_sf"/>
</dbReference>
<evidence type="ECO:0000313" key="17">
    <source>
        <dbReference type="Proteomes" id="UP000594688"/>
    </source>
</evidence>
<evidence type="ECO:0000256" key="12">
    <source>
        <dbReference type="RuleBase" id="RU003357"/>
    </source>
</evidence>
<protein>
    <submittedName>
        <fullName evidence="16">TonB-dependent receptor</fullName>
    </submittedName>
</protein>
<evidence type="ECO:0000256" key="2">
    <source>
        <dbReference type="ARBA" id="ARBA00022448"/>
    </source>
</evidence>
<feature type="domain" description="TonB-dependent receptor plug" evidence="15">
    <location>
        <begin position="52"/>
        <end position="161"/>
    </location>
</feature>
<dbReference type="Pfam" id="PF00593">
    <property type="entry name" value="TonB_dep_Rec_b-barrel"/>
    <property type="match status" value="1"/>
</dbReference>
<dbReference type="InterPro" id="IPR037066">
    <property type="entry name" value="Plug_dom_sf"/>
</dbReference>
<dbReference type="InterPro" id="IPR000531">
    <property type="entry name" value="Beta-barrel_TonB"/>
</dbReference>
<dbReference type="PROSITE" id="PS52016">
    <property type="entry name" value="TONB_DEPENDENT_REC_3"/>
    <property type="match status" value="1"/>
</dbReference>
<evidence type="ECO:0000256" key="5">
    <source>
        <dbReference type="ARBA" id="ARBA00022692"/>
    </source>
</evidence>
<feature type="domain" description="TonB-dependent receptor-like beta-barrel" evidence="14">
    <location>
        <begin position="209"/>
        <end position="639"/>
    </location>
</feature>
<dbReference type="InterPro" id="IPR012910">
    <property type="entry name" value="Plug_dom"/>
</dbReference>
<keyword evidence="9 11" id="KW-0472">Membrane</keyword>
<keyword evidence="16" id="KW-0675">Receptor</keyword>
<feature type="chain" id="PRO_5032883482" evidence="13">
    <location>
        <begin position="26"/>
        <end position="675"/>
    </location>
</feature>
<accession>A0A7T0BU37</accession>
<sequence length="675" mass="74299">MKTRHIVCGVICTLVAVLCASAGFAADKAAKVQSIQLKEVFVTANREEQLEKDISQSVGSVGTEAIDVTTTNGLHEIMNRIPGVVVKNRFGSDDVVISVRGSGIRSNFGVRGAFIMIDGIPLTEPDGQTRLDVIDLAAVERVEVVRGPASIIYGGNTSGGVINLITKKGEEGFHSDNRIMGGSFGFFKAYTSAYGTEGNFRYHLGASHTQKDGYRAHSKTEGQRFNGNLEWELDDKSSLQMMLAAAAVDIKIPGGITRAQMLANPRSALANNVTNDFARYDDRFRYGVKYRRELTDHLTGSVTGYWDWRRLDHPIFQFIEIDRIATGGDFRLSYDRPLFGHDNNMVFGYNIQYQSSDTQRYQNAGGNRGALTVDEDTVIDNSGVYFQDQFSILPNLKLTGGARWSLVEFDLTDDFPADGNQTGFRDVEEVTYHVGLNYQPTEEITLFANHSTAFETPTESEFTSGLTGGFINLMPMLVDNYEVGVRAGFDVLGMPGQVQVSWFHMEFENFLLPRTVGFRTTFSNAGTAENEGVEVGLAIDPLPDLHFETTYAYSDFDFTAGAFTGNQMPGQAPHIVFGLLEYDLFLPWDIMLKPGAEVRWSDGYFLDDINTVTNSSFTTLALRLNAERGNFGAFIRVDNVADELYSDGSGINSSGGRFFNPADGRAVSGGVSLKF</sequence>
<evidence type="ECO:0000259" key="14">
    <source>
        <dbReference type="Pfam" id="PF00593"/>
    </source>
</evidence>
<dbReference type="EMBL" id="CP048685">
    <property type="protein sequence ID" value="QPJ60472.1"/>
    <property type="molecule type" value="Genomic_DNA"/>
</dbReference>
<evidence type="ECO:0000256" key="1">
    <source>
        <dbReference type="ARBA" id="ARBA00004571"/>
    </source>
</evidence>
<dbReference type="InterPro" id="IPR039426">
    <property type="entry name" value="TonB-dep_rcpt-like"/>
</dbReference>
<keyword evidence="13" id="KW-0732">Signal</keyword>
<evidence type="ECO:0000259" key="15">
    <source>
        <dbReference type="Pfam" id="PF07715"/>
    </source>
</evidence>
<proteinExistence type="inferred from homology"/>
<keyword evidence="7" id="KW-0406">Ion transport</keyword>
<dbReference type="Proteomes" id="UP000594688">
    <property type="component" value="Chromosome"/>
</dbReference>
<dbReference type="Gene3D" id="2.170.130.10">
    <property type="entry name" value="TonB-dependent receptor, plug domain"/>
    <property type="match status" value="1"/>
</dbReference>
<dbReference type="SUPFAM" id="SSF56935">
    <property type="entry name" value="Porins"/>
    <property type="match status" value="1"/>
</dbReference>
<dbReference type="GO" id="GO:0009279">
    <property type="term" value="C:cell outer membrane"/>
    <property type="evidence" value="ECO:0007669"/>
    <property type="project" value="UniProtKB-SubCell"/>
</dbReference>
<dbReference type="PANTHER" id="PTHR32552:SF81">
    <property type="entry name" value="TONB-DEPENDENT OUTER MEMBRANE RECEPTOR"/>
    <property type="match status" value="1"/>
</dbReference>
<dbReference type="Gene3D" id="2.40.170.20">
    <property type="entry name" value="TonB-dependent receptor, beta-barrel domain"/>
    <property type="match status" value="1"/>
</dbReference>
<keyword evidence="4" id="KW-0410">Iron transport</keyword>
<keyword evidence="10 11" id="KW-0998">Cell outer membrane</keyword>
<comment type="subcellular location">
    <subcellularLocation>
        <location evidence="1 11">Cell outer membrane</location>
        <topology evidence="1 11">Multi-pass membrane protein</topology>
    </subcellularLocation>
</comment>
<feature type="signal peptide" evidence="13">
    <location>
        <begin position="1"/>
        <end position="25"/>
    </location>
</feature>
<evidence type="ECO:0000256" key="7">
    <source>
        <dbReference type="ARBA" id="ARBA00023065"/>
    </source>
</evidence>
<dbReference type="AlphaFoldDB" id="A0A7T0BU37"/>
<dbReference type="Pfam" id="PF07715">
    <property type="entry name" value="Plug"/>
    <property type="match status" value="1"/>
</dbReference>